<dbReference type="SUPFAM" id="SSF56112">
    <property type="entry name" value="Protein kinase-like (PK-like)"/>
    <property type="match status" value="1"/>
</dbReference>
<dbReference type="InterPro" id="IPR051681">
    <property type="entry name" value="Ser/Thr_Kinases-Pseudokinases"/>
</dbReference>
<dbReference type="Gene3D" id="1.10.510.10">
    <property type="entry name" value="Transferase(Phosphotransferase) domain 1"/>
    <property type="match status" value="1"/>
</dbReference>
<dbReference type="EMBL" id="WTPW01000846">
    <property type="protein sequence ID" value="KAF0475478.1"/>
    <property type="molecule type" value="Genomic_DNA"/>
</dbReference>
<evidence type="ECO:0000313" key="4">
    <source>
        <dbReference type="Proteomes" id="UP000439903"/>
    </source>
</evidence>
<evidence type="ECO:0000259" key="2">
    <source>
        <dbReference type="PROSITE" id="PS50011"/>
    </source>
</evidence>
<accession>A0A8H4ABL1</accession>
<feature type="domain" description="Protein kinase" evidence="2">
    <location>
        <begin position="23"/>
        <end position="285"/>
    </location>
</feature>
<keyword evidence="3" id="KW-0418">Kinase</keyword>
<dbReference type="Proteomes" id="UP000439903">
    <property type="component" value="Unassembled WGS sequence"/>
</dbReference>
<dbReference type="OrthoDB" id="10261027at2759"/>
<dbReference type="PANTHER" id="PTHR44329">
    <property type="entry name" value="SERINE/THREONINE-PROTEIN KINASE TNNI3K-RELATED"/>
    <property type="match status" value="1"/>
</dbReference>
<proteinExistence type="predicted"/>
<dbReference type="PROSITE" id="PS00107">
    <property type="entry name" value="PROTEIN_KINASE_ATP"/>
    <property type="match status" value="1"/>
</dbReference>
<evidence type="ECO:0000313" key="3">
    <source>
        <dbReference type="EMBL" id="KAF0475478.1"/>
    </source>
</evidence>
<protein>
    <submittedName>
        <fullName evidence="3">Kinase-like protein</fullName>
    </submittedName>
</protein>
<dbReference type="PROSITE" id="PS50011">
    <property type="entry name" value="PROTEIN_KINASE_DOM"/>
    <property type="match status" value="1"/>
</dbReference>
<dbReference type="AlphaFoldDB" id="A0A8H4ABL1"/>
<keyword evidence="1" id="KW-0067">ATP-binding</keyword>
<keyword evidence="4" id="KW-1185">Reference proteome</keyword>
<keyword evidence="1" id="KW-0547">Nucleotide-binding</keyword>
<feature type="binding site" evidence="1">
    <location>
        <position position="51"/>
    </location>
    <ligand>
        <name>ATP</name>
        <dbReference type="ChEBI" id="CHEBI:30616"/>
    </ligand>
</feature>
<sequence length="289" mass="33236">MYIIYHKNWLSEYNLNEVPYDSLTGKEKLGRGGFGTVYRAVSQSLGYVAIKEIESETDEKAQKIFRDELKQLNRSSHIRIIKFYGISLDLKEKAHYLVMEYANNGTLRKYLQNNKLEWPKKIQVACQIAEGMSYLHSKDITHRDLHSSNILIHNGNIKILDFGLSKNLNSAAAIIKGFFGIIPFIDPQILGNPEYSYDKKSDVYSIGVLMWEISSNGCGPFKQSHNYDPLLAVRIIQGSREMPISGTPKQYIDLYSKCWDYEPNERPSMAEIFQQLNSLELDPKYDDTN</sequence>
<dbReference type="Pfam" id="PF07714">
    <property type="entry name" value="PK_Tyr_Ser-Thr"/>
    <property type="match status" value="1"/>
</dbReference>
<keyword evidence="3" id="KW-0808">Transferase</keyword>
<reference evidence="3 4" key="1">
    <citation type="journal article" date="2019" name="Environ. Microbiol.">
        <title>At the nexus of three kingdoms: the genome of the mycorrhizal fungus Gigaspora margarita provides insights into plant, endobacterial and fungal interactions.</title>
        <authorList>
            <person name="Venice F."/>
            <person name="Ghignone S."/>
            <person name="Salvioli di Fossalunga A."/>
            <person name="Amselem J."/>
            <person name="Novero M."/>
            <person name="Xianan X."/>
            <person name="Sedzielewska Toro K."/>
            <person name="Morin E."/>
            <person name="Lipzen A."/>
            <person name="Grigoriev I.V."/>
            <person name="Henrissat B."/>
            <person name="Martin F.M."/>
            <person name="Bonfante P."/>
        </authorList>
    </citation>
    <scope>NUCLEOTIDE SEQUENCE [LARGE SCALE GENOMIC DNA]</scope>
    <source>
        <strain evidence="3 4">BEG34</strain>
    </source>
</reference>
<dbReference type="PIRSF" id="PIRSF000654">
    <property type="entry name" value="Integrin-linked_kinase"/>
    <property type="match status" value="1"/>
</dbReference>
<name>A0A8H4ABL1_GIGMA</name>
<dbReference type="InterPro" id="IPR011009">
    <property type="entry name" value="Kinase-like_dom_sf"/>
</dbReference>
<dbReference type="PRINTS" id="PR00109">
    <property type="entry name" value="TYRKINASE"/>
</dbReference>
<dbReference type="GO" id="GO:0005524">
    <property type="term" value="F:ATP binding"/>
    <property type="evidence" value="ECO:0007669"/>
    <property type="project" value="UniProtKB-UniRule"/>
</dbReference>
<dbReference type="PANTHER" id="PTHR44329:SF6">
    <property type="entry name" value="RECEPTOR-INTERACTING SERINE_THREONINE-PROTEIN KINASE 1"/>
    <property type="match status" value="1"/>
</dbReference>
<gene>
    <name evidence="3" type="ORF">F8M41_024619</name>
</gene>
<comment type="caution">
    <text evidence="3">The sequence shown here is derived from an EMBL/GenBank/DDBJ whole genome shotgun (WGS) entry which is preliminary data.</text>
</comment>
<evidence type="ECO:0000256" key="1">
    <source>
        <dbReference type="PROSITE-ProRule" id="PRU10141"/>
    </source>
</evidence>
<dbReference type="InterPro" id="IPR017441">
    <property type="entry name" value="Protein_kinase_ATP_BS"/>
</dbReference>
<dbReference type="InterPro" id="IPR001245">
    <property type="entry name" value="Ser-Thr/Tyr_kinase_cat_dom"/>
</dbReference>
<organism evidence="3 4">
    <name type="scientific">Gigaspora margarita</name>
    <dbReference type="NCBI Taxonomy" id="4874"/>
    <lineage>
        <taxon>Eukaryota</taxon>
        <taxon>Fungi</taxon>
        <taxon>Fungi incertae sedis</taxon>
        <taxon>Mucoromycota</taxon>
        <taxon>Glomeromycotina</taxon>
        <taxon>Glomeromycetes</taxon>
        <taxon>Diversisporales</taxon>
        <taxon>Gigasporaceae</taxon>
        <taxon>Gigaspora</taxon>
    </lineage>
</organism>
<dbReference type="GO" id="GO:0004674">
    <property type="term" value="F:protein serine/threonine kinase activity"/>
    <property type="evidence" value="ECO:0007669"/>
    <property type="project" value="TreeGrafter"/>
</dbReference>
<dbReference type="InterPro" id="IPR000719">
    <property type="entry name" value="Prot_kinase_dom"/>
</dbReference>